<accession>A0ACC2X6Z6</accession>
<dbReference type="EMBL" id="JASBWU010000010">
    <property type="protein sequence ID" value="KAJ9118532.1"/>
    <property type="molecule type" value="Genomic_DNA"/>
</dbReference>
<gene>
    <name evidence="1" type="ORF">QFC22_003751</name>
</gene>
<dbReference type="Proteomes" id="UP001243375">
    <property type="component" value="Unassembled WGS sequence"/>
</dbReference>
<sequence>MSATDVDSKENVAEHVNEMSGEITILDNISLPAEVCGIISEFLAWDQAFGTLASLNLASHDILDETLPVLYETVTFENVDIFSDMFHPVADVSTFPKRFHYTKFAIVLEQGTFWNRLKELPKLALSFCLRDGHHSAFYANNDEFNSPPTWYKLRLQKPLTRRSIFFWTPRARHQGPPSRYHLHEKAKTAANTGLQTKCISKPSFLLEQLTIDNGAYLKPEEGVSDDETWETSVAFANTAVESIDSGSSCHIVATVFELLKLRRHMGQWKEWRLEAKHKFQFDLDLRLSLTQLHVFLVKYPSVLTNQPEILFNVFQIHVRGDNRSDAPANALEGIRDALTHQTWSSQDALLFTGLHEHTALTICTSATAYMSESLKISYPRTGMEVSVVTEYLEHEQRDDHDGGHFGVSDDSDDGDHEAMTREYKWPVGKSPETHYKSMSIMVA</sequence>
<comment type="caution">
    <text evidence="1">The sequence shown here is derived from an EMBL/GenBank/DDBJ whole genome shotgun (WGS) entry which is preliminary data.</text>
</comment>
<protein>
    <submittedName>
        <fullName evidence="1">Uncharacterized protein</fullName>
    </submittedName>
</protein>
<organism evidence="1 2">
    <name type="scientific">Naganishia vaughanmartiniae</name>
    <dbReference type="NCBI Taxonomy" id="1424756"/>
    <lineage>
        <taxon>Eukaryota</taxon>
        <taxon>Fungi</taxon>
        <taxon>Dikarya</taxon>
        <taxon>Basidiomycota</taxon>
        <taxon>Agaricomycotina</taxon>
        <taxon>Tremellomycetes</taxon>
        <taxon>Filobasidiales</taxon>
        <taxon>Filobasidiaceae</taxon>
        <taxon>Naganishia</taxon>
    </lineage>
</organism>
<reference evidence="1" key="1">
    <citation type="submission" date="2023-04" db="EMBL/GenBank/DDBJ databases">
        <title>Draft Genome sequencing of Naganishia species isolated from polar environments using Oxford Nanopore Technology.</title>
        <authorList>
            <person name="Leo P."/>
            <person name="Venkateswaran K."/>
        </authorList>
    </citation>
    <scope>NUCLEOTIDE SEQUENCE</scope>
    <source>
        <strain evidence="1">MNA-CCFEE 5425</strain>
    </source>
</reference>
<keyword evidence="2" id="KW-1185">Reference proteome</keyword>
<evidence type="ECO:0000313" key="2">
    <source>
        <dbReference type="Proteomes" id="UP001243375"/>
    </source>
</evidence>
<evidence type="ECO:0000313" key="1">
    <source>
        <dbReference type="EMBL" id="KAJ9118532.1"/>
    </source>
</evidence>
<proteinExistence type="predicted"/>
<name>A0ACC2X6Z6_9TREE</name>